<accession>A0A285H377</accession>
<dbReference type="EMBL" id="OBDZ01000013">
    <property type="protein sequence ID" value="SNY30222.1"/>
    <property type="molecule type" value="Genomic_DNA"/>
</dbReference>
<reference evidence="2" key="1">
    <citation type="submission" date="2017-09" db="EMBL/GenBank/DDBJ databases">
        <authorList>
            <person name="Varghese N."/>
            <person name="Submissions S."/>
        </authorList>
    </citation>
    <scope>NUCLEOTIDE SEQUENCE [LARGE SCALE GENOMIC DNA]</scope>
    <source>
        <strain evidence="2">MSL47</strain>
    </source>
</reference>
<dbReference type="Proteomes" id="UP000219573">
    <property type="component" value="Unassembled WGS sequence"/>
</dbReference>
<dbReference type="AlphaFoldDB" id="A0A285H377"/>
<organism evidence="1 2">
    <name type="scientific">Orenia metallireducens</name>
    <dbReference type="NCBI Taxonomy" id="1413210"/>
    <lineage>
        <taxon>Bacteria</taxon>
        <taxon>Bacillati</taxon>
        <taxon>Bacillota</taxon>
        <taxon>Clostridia</taxon>
        <taxon>Halanaerobiales</taxon>
        <taxon>Halobacteroidaceae</taxon>
        <taxon>Orenia</taxon>
    </lineage>
</organism>
<sequence length="52" mass="6103">MRGFKDKRLVFMECQISILGQIQKSHRVVGQVQRWSQRVIAGMYQVLKAIQL</sequence>
<name>A0A285H377_9FIRM</name>
<evidence type="ECO:0000313" key="2">
    <source>
        <dbReference type="Proteomes" id="UP000219573"/>
    </source>
</evidence>
<proteinExistence type="predicted"/>
<keyword evidence="2" id="KW-1185">Reference proteome</keyword>
<evidence type="ECO:0000313" key="1">
    <source>
        <dbReference type="EMBL" id="SNY30222.1"/>
    </source>
</evidence>
<protein>
    <submittedName>
        <fullName evidence="1">Uncharacterized protein</fullName>
    </submittedName>
</protein>
<gene>
    <name evidence="1" type="ORF">SAMN06265827_11377</name>
</gene>